<name>A0ABM8GLQ9_9MICO</name>
<proteinExistence type="predicted"/>
<dbReference type="RefSeq" id="WP_286346123.1">
    <property type="nucleotide sequence ID" value="NZ_AP027732.1"/>
</dbReference>
<evidence type="ECO:0008006" key="3">
    <source>
        <dbReference type="Google" id="ProtNLM"/>
    </source>
</evidence>
<reference evidence="2" key="1">
    <citation type="journal article" date="2019" name="Int. J. Syst. Evol. Microbiol.">
        <title>The Global Catalogue of Microorganisms (GCM) 10K type strain sequencing project: providing services to taxonomists for standard genome sequencing and annotation.</title>
        <authorList>
            <consortium name="The Broad Institute Genomics Platform"/>
            <consortium name="The Broad Institute Genome Sequencing Center for Infectious Disease"/>
            <person name="Wu L."/>
            <person name="Ma J."/>
        </authorList>
    </citation>
    <scope>NUCLEOTIDE SEQUENCE [LARGE SCALE GENOMIC DNA]</scope>
    <source>
        <strain evidence="2">NBRC 108728</strain>
    </source>
</reference>
<sequence>MTTAERFREFATAAARQNSPLYAEWADRIVVDDVILRLIDQARPGQRQPVLVFAVARLLGAPEAPYEALHEWLIAHREAFLAELDVRLTQTNDVRRVAPVALALAEARLDGPVALLEVGAAAGLGLYPDRYRIDVASASGSRTLGDPQSSVRLTLRVEGEPRGAQDPRALPSIRHRAGLDVAPLDVRRAADAVWLETLLWPGQGDRVALLRSAVDVARRDPAAIAAGDAVDGLDSLVSGVPAGITPVVVTAGTLVYLPGARRQEFVDAVARLGVRWISYEKTGLLAGIHATLGDPARSLTGSEHFATLALDGRALGTGDAHGTRLNRP</sequence>
<accession>A0ABM8GLQ9</accession>
<gene>
    <name evidence="1" type="ORF">GCM10025867_15470</name>
</gene>
<keyword evidence="2" id="KW-1185">Reference proteome</keyword>
<dbReference type="Proteomes" id="UP001321486">
    <property type="component" value="Chromosome"/>
</dbReference>
<protein>
    <recommendedName>
        <fullName evidence="3">DUF2332 domain-containing protein</fullName>
    </recommendedName>
</protein>
<organism evidence="1 2">
    <name type="scientific">Frondihabitans sucicola</name>
    <dbReference type="NCBI Taxonomy" id="1268041"/>
    <lineage>
        <taxon>Bacteria</taxon>
        <taxon>Bacillati</taxon>
        <taxon>Actinomycetota</taxon>
        <taxon>Actinomycetes</taxon>
        <taxon>Micrococcales</taxon>
        <taxon>Microbacteriaceae</taxon>
        <taxon>Frondihabitans</taxon>
    </lineage>
</organism>
<evidence type="ECO:0000313" key="1">
    <source>
        <dbReference type="EMBL" id="BDZ49306.1"/>
    </source>
</evidence>
<dbReference type="Pfam" id="PF10094">
    <property type="entry name" value="DUF2332"/>
    <property type="match status" value="1"/>
</dbReference>
<dbReference type="EMBL" id="AP027732">
    <property type="protein sequence ID" value="BDZ49306.1"/>
    <property type="molecule type" value="Genomic_DNA"/>
</dbReference>
<evidence type="ECO:0000313" key="2">
    <source>
        <dbReference type="Proteomes" id="UP001321486"/>
    </source>
</evidence>
<dbReference type="InterPro" id="IPR011200">
    <property type="entry name" value="UCP012608"/>
</dbReference>